<evidence type="ECO:0000313" key="7">
    <source>
        <dbReference type="EMBL" id="MDB2000237.1"/>
    </source>
</evidence>
<accession>A0A6N3HTP8</accession>
<organism evidence="8">
    <name type="scientific">Clostridium symbiosum</name>
    <name type="common">Bacteroides symbiosus</name>
    <dbReference type="NCBI Taxonomy" id="1512"/>
    <lineage>
        <taxon>Bacteria</taxon>
        <taxon>Bacillati</taxon>
        <taxon>Bacillota</taxon>
        <taxon>Clostridia</taxon>
        <taxon>Lachnospirales</taxon>
        <taxon>Lachnospiraceae</taxon>
        <taxon>Otoolea</taxon>
    </lineage>
</organism>
<dbReference type="EC" id="2.7.8.12" evidence="8"/>
<protein>
    <submittedName>
        <fullName evidence="7">CDP-glycerol--poly(Glycerophosphate) glycerophosphotransferase</fullName>
    </submittedName>
    <submittedName>
        <fullName evidence="8">CDP-glycerol:poly(Glycerophosphate) glycerophosphotransferase</fullName>
        <ecNumber evidence="8">2.7.8.12</ecNumber>
    </submittedName>
</protein>
<evidence type="ECO:0000313" key="8">
    <source>
        <dbReference type="EMBL" id="VYU79831.1"/>
    </source>
</evidence>
<keyword evidence="4 8" id="KW-0808">Transferase</keyword>
<dbReference type="AlphaFoldDB" id="A0A6N3HTP8"/>
<dbReference type="PANTHER" id="PTHR37316">
    <property type="entry name" value="TEICHOIC ACID GLYCEROL-PHOSPHATE PRIMASE"/>
    <property type="match status" value="1"/>
</dbReference>
<dbReference type="Proteomes" id="UP001300871">
    <property type="component" value="Unassembled WGS sequence"/>
</dbReference>
<dbReference type="GO" id="GO:0005886">
    <property type="term" value="C:plasma membrane"/>
    <property type="evidence" value="ECO:0007669"/>
    <property type="project" value="UniProtKB-SubCell"/>
</dbReference>
<reference evidence="8" key="1">
    <citation type="submission" date="2019-11" db="EMBL/GenBank/DDBJ databases">
        <authorList>
            <person name="Feng L."/>
        </authorList>
    </citation>
    <scope>NUCLEOTIDE SEQUENCE</scope>
    <source>
        <strain evidence="8">CsymbiosumLFYP84</strain>
    </source>
</reference>
<comment type="subcellular location">
    <subcellularLocation>
        <location evidence="1">Cell membrane</location>
        <topology evidence="1">Peripheral membrane protein</topology>
    </subcellularLocation>
</comment>
<evidence type="ECO:0000256" key="4">
    <source>
        <dbReference type="ARBA" id="ARBA00022679"/>
    </source>
</evidence>
<evidence type="ECO:0000256" key="3">
    <source>
        <dbReference type="ARBA" id="ARBA00022475"/>
    </source>
</evidence>
<dbReference type="EMBL" id="CACRUA010000077">
    <property type="protein sequence ID" value="VYU79831.1"/>
    <property type="molecule type" value="Genomic_DNA"/>
</dbReference>
<dbReference type="InterPro" id="IPR043148">
    <property type="entry name" value="TagF_C"/>
</dbReference>
<proteinExistence type="inferred from homology"/>
<comment type="similarity">
    <text evidence="2">Belongs to the CDP-glycerol glycerophosphotransferase family.</text>
</comment>
<evidence type="ECO:0000256" key="1">
    <source>
        <dbReference type="ARBA" id="ARBA00004202"/>
    </source>
</evidence>
<sequence>MSQTNKAEKIWNLLSAIAVKVSSRRNRTNKNIWVFGEWFGRKCNDNCMYFANYLAEVHPEIKLIWIANKGVDTSKLNNKIKVCEMNTAEAKHIISEAGVVVVGQGFRDLSSKGNNFFGNAVTVNLWHGIPWKKIGHSGSNLRGCAFLIYCYLYDYAFNCDCYVIPSDVFRPCYQSAFGAKNRNFILAGQPRNTVLYDKRFHIKSRSELTEKIDMDSDTKIIAYMPTFRDTRENTFSFSSLADNRRLTKILEKYNAVIVEKAHFVNQERHSKETEMLGKVFILKDWDAQSLLAAADILITDYSGASFDYLLLERPVQYYLYDYHFYRDNDRGLYFSKEEVVAGDVAVNEEMLISDIEKNLKDPRRHQDLRGQMRRKYMCYDNAENNEIIYKQIQKKLSQ</sequence>
<dbReference type="InterPro" id="IPR051612">
    <property type="entry name" value="Teichoic_Acid_Biosynth"/>
</dbReference>
<evidence type="ECO:0000256" key="2">
    <source>
        <dbReference type="ARBA" id="ARBA00010488"/>
    </source>
</evidence>
<dbReference type="GO" id="GO:0019350">
    <property type="term" value="P:teichoic acid biosynthetic process"/>
    <property type="evidence" value="ECO:0007669"/>
    <property type="project" value="UniProtKB-KW"/>
</dbReference>
<evidence type="ECO:0000256" key="5">
    <source>
        <dbReference type="ARBA" id="ARBA00022944"/>
    </source>
</evidence>
<keyword evidence="3" id="KW-1003">Cell membrane</keyword>
<dbReference type="RefSeq" id="WP_021643163.1">
    <property type="nucleotide sequence ID" value="NZ_CACRUA010000077.1"/>
</dbReference>
<reference evidence="7" key="2">
    <citation type="submission" date="2023-01" db="EMBL/GenBank/DDBJ databases">
        <title>Human gut microbiome strain richness.</title>
        <authorList>
            <person name="Chen-Liaw A."/>
        </authorList>
    </citation>
    <scope>NUCLEOTIDE SEQUENCE</scope>
    <source>
        <strain evidence="7">B1_m1001713B170214d0_201011</strain>
    </source>
</reference>
<dbReference type="Pfam" id="PF04464">
    <property type="entry name" value="Glyphos_transf"/>
    <property type="match status" value="1"/>
</dbReference>
<dbReference type="InterPro" id="IPR043149">
    <property type="entry name" value="TagF_N"/>
</dbReference>
<dbReference type="Gene3D" id="3.40.50.11820">
    <property type="match status" value="1"/>
</dbReference>
<keyword evidence="6" id="KW-0472">Membrane</keyword>
<evidence type="ECO:0000256" key="6">
    <source>
        <dbReference type="ARBA" id="ARBA00023136"/>
    </source>
</evidence>
<name>A0A6N3HTP8_CLOSY</name>
<dbReference type="GO" id="GO:0047355">
    <property type="term" value="F:CDP-glycerol glycerophosphotransferase activity"/>
    <property type="evidence" value="ECO:0007669"/>
    <property type="project" value="UniProtKB-EC"/>
</dbReference>
<gene>
    <name evidence="8" type="primary">tagF_3</name>
    <name evidence="8" type="ORF">CSLFYP84_04209</name>
    <name evidence="7" type="ORF">PM006_08505</name>
</gene>
<keyword evidence="5" id="KW-0777">Teichoic acid biosynthesis</keyword>
<dbReference type="PANTHER" id="PTHR37316:SF3">
    <property type="entry name" value="TEICHOIC ACID GLYCEROL-PHOSPHATE TRANSFERASE"/>
    <property type="match status" value="1"/>
</dbReference>
<dbReference type="InterPro" id="IPR007554">
    <property type="entry name" value="Glycerophosphate_synth"/>
</dbReference>
<dbReference type="SUPFAM" id="SSF53756">
    <property type="entry name" value="UDP-Glycosyltransferase/glycogen phosphorylase"/>
    <property type="match status" value="1"/>
</dbReference>
<dbReference type="EMBL" id="JAQLGM010000016">
    <property type="protein sequence ID" value="MDB2000237.1"/>
    <property type="molecule type" value="Genomic_DNA"/>
</dbReference>
<dbReference type="Gene3D" id="3.40.50.12580">
    <property type="match status" value="1"/>
</dbReference>